<evidence type="ECO:0000313" key="2">
    <source>
        <dbReference type="EMBL" id="MCM5679216.1"/>
    </source>
</evidence>
<dbReference type="SUPFAM" id="SSF159594">
    <property type="entry name" value="XCC0632-like"/>
    <property type="match status" value="1"/>
</dbReference>
<name>A0ABT0YM36_9BURK</name>
<dbReference type="EMBL" id="JAMKFE010000003">
    <property type="protein sequence ID" value="MCM5679216.1"/>
    <property type="molecule type" value="Genomic_DNA"/>
</dbReference>
<reference evidence="2" key="1">
    <citation type="submission" date="2022-05" db="EMBL/GenBank/DDBJ databases">
        <title>Schlegelella sp. nov., isolated from mangrove soil.</title>
        <authorList>
            <person name="Liu Y."/>
            <person name="Ge X."/>
            <person name="Liu W."/>
        </authorList>
    </citation>
    <scope>NUCLEOTIDE SEQUENCE</scope>
    <source>
        <strain evidence="2">S2-27</strain>
    </source>
</reference>
<evidence type="ECO:0000313" key="3">
    <source>
        <dbReference type="Proteomes" id="UP001165541"/>
    </source>
</evidence>
<dbReference type="InterPro" id="IPR005586">
    <property type="entry name" value="ABC_trans_aux"/>
</dbReference>
<sequence length="200" mass="21489">MKRCALQTVAAGLLAVTLAGCANKTPPAVLLTLPAAAPASPAPAAGTSAKVLVVRRTEIPEYLQTRHVRYRAQSSTLEAWPGVLWAERLEVGVTRELAAALRDALPGWTICEASCAEAQPEISLSLHLRPLDFSRSRRELEAEARWSVSQLQPSPRVMASGRQRETVAAASDTPEAHAQSITQLLQALARTVADRVRAMP</sequence>
<keyword evidence="3" id="KW-1185">Reference proteome</keyword>
<accession>A0ABT0YM36</accession>
<organism evidence="2 3">
    <name type="scientific">Caldimonas mangrovi</name>
    <dbReference type="NCBI Taxonomy" id="2944811"/>
    <lineage>
        <taxon>Bacteria</taxon>
        <taxon>Pseudomonadati</taxon>
        <taxon>Pseudomonadota</taxon>
        <taxon>Betaproteobacteria</taxon>
        <taxon>Burkholderiales</taxon>
        <taxon>Sphaerotilaceae</taxon>
        <taxon>Caldimonas</taxon>
    </lineage>
</organism>
<protein>
    <submittedName>
        <fullName evidence="2">PqiC family protein</fullName>
    </submittedName>
</protein>
<dbReference type="Pfam" id="PF03886">
    <property type="entry name" value="ABC_trans_aux"/>
    <property type="match status" value="1"/>
</dbReference>
<gene>
    <name evidence="2" type="ORF">M8A51_06690</name>
</gene>
<evidence type="ECO:0000259" key="1">
    <source>
        <dbReference type="Pfam" id="PF03886"/>
    </source>
</evidence>
<dbReference type="RefSeq" id="WP_251777416.1">
    <property type="nucleotide sequence ID" value="NZ_JAMKFE010000003.1"/>
</dbReference>
<comment type="caution">
    <text evidence="2">The sequence shown here is derived from an EMBL/GenBank/DDBJ whole genome shotgun (WGS) entry which is preliminary data.</text>
</comment>
<dbReference type="PROSITE" id="PS51257">
    <property type="entry name" value="PROKAR_LIPOPROTEIN"/>
    <property type="match status" value="1"/>
</dbReference>
<dbReference type="Gene3D" id="3.40.50.10610">
    <property type="entry name" value="ABC-type transport auxiliary lipoprotein component"/>
    <property type="match status" value="1"/>
</dbReference>
<feature type="domain" description="ABC-type transport auxiliary lipoprotein component" evidence="1">
    <location>
        <begin position="32"/>
        <end position="193"/>
    </location>
</feature>
<proteinExistence type="predicted"/>
<dbReference type="Proteomes" id="UP001165541">
    <property type="component" value="Unassembled WGS sequence"/>
</dbReference>